<keyword evidence="3" id="KW-0808">Transferase</keyword>
<evidence type="ECO:0000256" key="2">
    <source>
        <dbReference type="ARBA" id="ARBA00022490"/>
    </source>
</evidence>
<dbReference type="GO" id="GO:0070525">
    <property type="term" value="P:tRNA threonylcarbamoyladenosine metabolic process"/>
    <property type="evidence" value="ECO:0007669"/>
    <property type="project" value="UniProtKB-ARBA"/>
</dbReference>
<keyword evidence="5" id="KW-0479">Metal-binding</keyword>
<sequence>AKSLSIGLDVPLIEINHMQAHILSIFIDSDQKPPNFPFLALTVSGGHTQFVIVKDYFEMEEIGKTLDDAVGEAFDKSGKIIGLDYPSGPIIDKLSKKGDPNAFEFTKPKVEGLNFSFSGLKTGFMNFIKKESLVNKDFIKNRLNDICASIQSTIIDILIEKIVSAVEITQIKDIVICGGVSANSMLREKTISLGRDNKWKVYFPEIHYSTDNAAMIAVAGYLKYKESITSDLSCSANARYKI</sequence>
<feature type="non-terminal residue" evidence="10">
    <location>
        <position position="1"/>
    </location>
</feature>
<dbReference type="AlphaFoldDB" id="A0A381ULU8"/>
<organism evidence="10">
    <name type="scientific">marine metagenome</name>
    <dbReference type="NCBI Taxonomy" id="408172"/>
    <lineage>
        <taxon>unclassified sequences</taxon>
        <taxon>metagenomes</taxon>
        <taxon>ecological metagenomes</taxon>
    </lineage>
</organism>
<dbReference type="EMBL" id="UINC01006614">
    <property type="protein sequence ID" value="SVA28618.1"/>
    <property type="molecule type" value="Genomic_DNA"/>
</dbReference>
<comment type="catalytic activity">
    <reaction evidence="8">
        <text>L-threonylcarbamoyladenylate + adenosine(37) in tRNA = N(6)-L-threonylcarbamoyladenosine(37) in tRNA + AMP + H(+)</text>
        <dbReference type="Rhea" id="RHEA:37059"/>
        <dbReference type="Rhea" id="RHEA-COMP:10162"/>
        <dbReference type="Rhea" id="RHEA-COMP:10163"/>
        <dbReference type="ChEBI" id="CHEBI:15378"/>
        <dbReference type="ChEBI" id="CHEBI:73682"/>
        <dbReference type="ChEBI" id="CHEBI:74411"/>
        <dbReference type="ChEBI" id="CHEBI:74418"/>
        <dbReference type="ChEBI" id="CHEBI:456215"/>
        <dbReference type="EC" id="2.3.1.234"/>
    </reaction>
</comment>
<dbReference type="InterPro" id="IPR043129">
    <property type="entry name" value="ATPase_NBD"/>
</dbReference>
<feature type="domain" description="Gcp-like" evidence="9">
    <location>
        <begin position="1"/>
        <end position="217"/>
    </location>
</feature>
<dbReference type="PANTHER" id="PTHR11735">
    <property type="entry name" value="TRNA N6-ADENOSINE THREONYLCARBAMOYLTRANSFERASE"/>
    <property type="match status" value="1"/>
</dbReference>
<dbReference type="InterPro" id="IPR017860">
    <property type="entry name" value="Peptidase_M22_CS"/>
</dbReference>
<evidence type="ECO:0000256" key="4">
    <source>
        <dbReference type="ARBA" id="ARBA00022694"/>
    </source>
</evidence>
<dbReference type="SUPFAM" id="SSF53067">
    <property type="entry name" value="Actin-like ATPase domain"/>
    <property type="match status" value="1"/>
</dbReference>
<accession>A0A381ULU8</accession>
<keyword evidence="6" id="KW-0408">Iron</keyword>
<dbReference type="NCBIfam" id="TIGR00329">
    <property type="entry name" value="gcp_kae1"/>
    <property type="match status" value="1"/>
</dbReference>
<dbReference type="PROSITE" id="PS01016">
    <property type="entry name" value="GLYCOPROTEASE"/>
    <property type="match status" value="1"/>
</dbReference>
<dbReference type="Pfam" id="PF00814">
    <property type="entry name" value="TsaD"/>
    <property type="match status" value="1"/>
</dbReference>
<dbReference type="PANTHER" id="PTHR11735:SF6">
    <property type="entry name" value="TRNA N6-ADENOSINE THREONYLCARBAMOYLTRANSFERASE, MITOCHONDRIAL"/>
    <property type="match status" value="1"/>
</dbReference>
<keyword evidence="2" id="KW-0963">Cytoplasm</keyword>
<keyword evidence="4" id="KW-0819">tRNA processing</keyword>
<protein>
    <recommendedName>
        <fullName evidence="1">N(6)-L-threonylcarbamoyladenine synthase</fullName>
        <ecNumber evidence="1">2.3.1.234</ecNumber>
    </recommendedName>
</protein>
<evidence type="ECO:0000256" key="7">
    <source>
        <dbReference type="ARBA" id="ARBA00023315"/>
    </source>
</evidence>
<dbReference type="Gene3D" id="3.30.420.40">
    <property type="match status" value="1"/>
</dbReference>
<dbReference type="InterPro" id="IPR000905">
    <property type="entry name" value="Gcp-like_dom"/>
</dbReference>
<evidence type="ECO:0000256" key="5">
    <source>
        <dbReference type="ARBA" id="ARBA00022723"/>
    </source>
</evidence>
<dbReference type="PRINTS" id="PR00789">
    <property type="entry name" value="OSIALOPTASE"/>
</dbReference>
<gene>
    <name evidence="10" type="ORF">METZ01_LOCUS81472</name>
</gene>
<evidence type="ECO:0000256" key="8">
    <source>
        <dbReference type="ARBA" id="ARBA00048117"/>
    </source>
</evidence>
<evidence type="ECO:0000313" key="10">
    <source>
        <dbReference type="EMBL" id="SVA28618.1"/>
    </source>
</evidence>
<name>A0A381ULU8_9ZZZZ</name>
<dbReference type="GO" id="GO:0006400">
    <property type="term" value="P:tRNA modification"/>
    <property type="evidence" value="ECO:0007669"/>
    <property type="project" value="UniProtKB-ARBA"/>
</dbReference>
<evidence type="ECO:0000256" key="6">
    <source>
        <dbReference type="ARBA" id="ARBA00023004"/>
    </source>
</evidence>
<dbReference type="GO" id="GO:0061711">
    <property type="term" value="F:tRNA N(6)-L-threonylcarbamoyladenine synthase activity"/>
    <property type="evidence" value="ECO:0007669"/>
    <property type="project" value="UniProtKB-EC"/>
</dbReference>
<reference evidence="10" key="1">
    <citation type="submission" date="2018-05" db="EMBL/GenBank/DDBJ databases">
        <authorList>
            <person name="Lanie J.A."/>
            <person name="Ng W.-L."/>
            <person name="Kazmierczak K.M."/>
            <person name="Andrzejewski T.M."/>
            <person name="Davidsen T.M."/>
            <person name="Wayne K.J."/>
            <person name="Tettelin H."/>
            <person name="Glass J.I."/>
            <person name="Rusch D."/>
            <person name="Podicherti R."/>
            <person name="Tsui H.-C.T."/>
            <person name="Winkler M.E."/>
        </authorList>
    </citation>
    <scope>NUCLEOTIDE SEQUENCE</scope>
</reference>
<dbReference type="GO" id="GO:0046872">
    <property type="term" value="F:metal ion binding"/>
    <property type="evidence" value="ECO:0007669"/>
    <property type="project" value="UniProtKB-KW"/>
</dbReference>
<evidence type="ECO:0000259" key="9">
    <source>
        <dbReference type="Pfam" id="PF00814"/>
    </source>
</evidence>
<dbReference type="InterPro" id="IPR017861">
    <property type="entry name" value="KAE1/TsaD"/>
</dbReference>
<dbReference type="FunFam" id="3.30.420.40:FF:000040">
    <property type="entry name" value="tRNA N6-adenosine threonylcarbamoyltransferase"/>
    <property type="match status" value="1"/>
</dbReference>
<evidence type="ECO:0000256" key="1">
    <source>
        <dbReference type="ARBA" id="ARBA00012156"/>
    </source>
</evidence>
<dbReference type="EC" id="2.3.1.234" evidence="1"/>
<proteinExistence type="predicted"/>
<keyword evidence="7" id="KW-0012">Acyltransferase</keyword>
<evidence type="ECO:0000256" key="3">
    <source>
        <dbReference type="ARBA" id="ARBA00022679"/>
    </source>
</evidence>